<name>A0A073JQ75_LIMRT</name>
<evidence type="ECO:0000313" key="1">
    <source>
        <dbReference type="EMBL" id="KEK15689.1"/>
    </source>
</evidence>
<evidence type="ECO:0000313" key="2">
    <source>
        <dbReference type="Proteomes" id="UP000027731"/>
    </source>
</evidence>
<dbReference type="PATRIC" id="fig|1598.90.peg.1025"/>
<dbReference type="Proteomes" id="UP000027731">
    <property type="component" value="Unassembled WGS sequence"/>
</dbReference>
<comment type="caution">
    <text evidence="1">The sequence shown here is derived from an EMBL/GenBank/DDBJ whole genome shotgun (WGS) entry which is preliminary data.</text>
</comment>
<gene>
    <name evidence="1" type="ORF">LR3_07965</name>
</gene>
<organism evidence="1 2">
    <name type="scientific">Limosilactobacillus reuteri</name>
    <name type="common">Lactobacillus reuteri</name>
    <dbReference type="NCBI Taxonomy" id="1598"/>
    <lineage>
        <taxon>Bacteria</taxon>
        <taxon>Bacillati</taxon>
        <taxon>Bacillota</taxon>
        <taxon>Bacilli</taxon>
        <taxon>Lactobacillales</taxon>
        <taxon>Lactobacillaceae</taxon>
        <taxon>Limosilactobacillus</taxon>
    </lineage>
</organism>
<reference evidence="1 2" key="1">
    <citation type="submission" date="2014-06" db="EMBL/GenBank/DDBJ databases">
        <title>Genetic determinant of reutericyclin biosynthesis of Lactobacillus reuteri.</title>
        <authorList>
            <person name="Lin X."/>
            <person name="Duar R."/>
            <person name="Walter J."/>
            <person name="Gaenzle M."/>
        </authorList>
    </citation>
    <scope>NUCLEOTIDE SEQUENCE [LARGE SCALE GENOMIC DNA]</scope>
    <source>
        <strain evidence="1 2">LTH2584</strain>
    </source>
</reference>
<proteinExistence type="predicted"/>
<dbReference type="EMBL" id="JOSX01000013">
    <property type="protein sequence ID" value="KEK15689.1"/>
    <property type="molecule type" value="Genomic_DNA"/>
</dbReference>
<sequence>MAKKNDKMEKTEVMQCRVTYGESLHLGLKSKVDDIDTAEAIHQGIEMYLNDRNGLLEKMAQRIDYVPKTEADYQELKSIRDSCSQLYQTLYAFQSGHQDLKSTAWKDTFKDFLLPTIDEALKTYELMHGYDGK</sequence>
<dbReference type="AlphaFoldDB" id="A0A073JQ75"/>
<accession>A0A073JQ75</accession>
<protein>
    <submittedName>
        <fullName evidence="1">Uncharacterized protein</fullName>
    </submittedName>
</protein>
<dbReference type="RefSeq" id="WP_035168970.1">
    <property type="nucleotide sequence ID" value="NZ_CP128363.1"/>
</dbReference>